<accession>A0AAD9QXV5</accession>
<dbReference type="Proteomes" id="UP001249851">
    <property type="component" value="Unassembled WGS sequence"/>
</dbReference>
<reference evidence="1" key="1">
    <citation type="journal article" date="2023" name="G3 (Bethesda)">
        <title>Whole genome assembly and annotation of the endangered Caribbean coral Acropora cervicornis.</title>
        <authorList>
            <person name="Selwyn J.D."/>
            <person name="Vollmer S.V."/>
        </authorList>
    </citation>
    <scope>NUCLEOTIDE SEQUENCE</scope>
    <source>
        <strain evidence="1">K2</strain>
    </source>
</reference>
<dbReference type="EMBL" id="JARQWQ010000010">
    <property type="protein sequence ID" value="KAK2569409.1"/>
    <property type="molecule type" value="Genomic_DNA"/>
</dbReference>
<name>A0AAD9QXV5_ACRCE</name>
<protein>
    <submittedName>
        <fullName evidence="1">Uncharacterized protein</fullName>
    </submittedName>
</protein>
<proteinExistence type="predicted"/>
<keyword evidence="2" id="KW-1185">Reference proteome</keyword>
<gene>
    <name evidence="1" type="ORF">P5673_006335</name>
</gene>
<organism evidence="1 2">
    <name type="scientific">Acropora cervicornis</name>
    <name type="common">Staghorn coral</name>
    <dbReference type="NCBI Taxonomy" id="6130"/>
    <lineage>
        <taxon>Eukaryota</taxon>
        <taxon>Metazoa</taxon>
        <taxon>Cnidaria</taxon>
        <taxon>Anthozoa</taxon>
        <taxon>Hexacorallia</taxon>
        <taxon>Scleractinia</taxon>
        <taxon>Astrocoeniina</taxon>
        <taxon>Acroporidae</taxon>
        <taxon>Acropora</taxon>
    </lineage>
</organism>
<dbReference type="AlphaFoldDB" id="A0AAD9QXV5"/>
<sequence length="148" mass="16599">MGSGGSMIRRRKLATHIPDKIYVEEITVVELGKFLVKTCGNEGRHPYLDETGKTTLRFLRASIDFIPKAIAEFGANMRNGSFIFAQPGSEFVITAGNGDWEFYFSQSEDADKISCYCLRKPMWRCLWDGVVWAFSQFVPSSLLALTAA</sequence>
<reference evidence="1" key="2">
    <citation type="journal article" date="2023" name="Science">
        <title>Genomic signatures of disease resistance in endangered staghorn corals.</title>
        <authorList>
            <person name="Vollmer S.V."/>
            <person name="Selwyn J.D."/>
            <person name="Despard B.A."/>
            <person name="Roesel C.L."/>
        </authorList>
    </citation>
    <scope>NUCLEOTIDE SEQUENCE</scope>
    <source>
        <strain evidence="1">K2</strain>
    </source>
</reference>
<evidence type="ECO:0000313" key="1">
    <source>
        <dbReference type="EMBL" id="KAK2569409.1"/>
    </source>
</evidence>
<evidence type="ECO:0000313" key="2">
    <source>
        <dbReference type="Proteomes" id="UP001249851"/>
    </source>
</evidence>
<comment type="caution">
    <text evidence="1">The sequence shown here is derived from an EMBL/GenBank/DDBJ whole genome shotgun (WGS) entry which is preliminary data.</text>
</comment>